<dbReference type="VEuPathDB" id="AmoebaDB:DICPUDRAFT_25145"/>
<accession>F0Z6I7</accession>
<dbReference type="Proteomes" id="UP000001064">
    <property type="component" value="Unassembled WGS sequence"/>
</dbReference>
<proteinExistence type="predicted"/>
<dbReference type="OMA" id="SKMMNAY"/>
<feature type="region of interest" description="Disordered" evidence="1">
    <location>
        <begin position="1"/>
        <end position="22"/>
    </location>
</feature>
<dbReference type="PROSITE" id="PS50053">
    <property type="entry name" value="UBIQUITIN_2"/>
    <property type="match status" value="1"/>
</dbReference>
<evidence type="ECO:0000256" key="1">
    <source>
        <dbReference type="SAM" id="MobiDB-lite"/>
    </source>
</evidence>
<dbReference type="EMBL" id="GL870942">
    <property type="protein sequence ID" value="EGC40497.1"/>
    <property type="molecule type" value="Genomic_DNA"/>
</dbReference>
<feature type="domain" description="Ubiquitin-like" evidence="2">
    <location>
        <begin position="21"/>
        <end position="98"/>
    </location>
</feature>
<dbReference type="SMART" id="SM00213">
    <property type="entry name" value="UBQ"/>
    <property type="match status" value="1"/>
</dbReference>
<dbReference type="GO" id="GO:0031386">
    <property type="term" value="F:protein tag activity"/>
    <property type="evidence" value="ECO:0000318"/>
    <property type="project" value="GO_Central"/>
</dbReference>
<name>F0Z6I7_DICPU</name>
<gene>
    <name evidence="3" type="ORF">DICPUDRAFT_25145</name>
</gene>
<keyword evidence="4" id="KW-1185">Reference proteome</keyword>
<dbReference type="Pfam" id="PF11976">
    <property type="entry name" value="Rad60-SLD"/>
    <property type="match status" value="1"/>
</dbReference>
<dbReference type="GO" id="GO:0005634">
    <property type="term" value="C:nucleus"/>
    <property type="evidence" value="ECO:0000318"/>
    <property type="project" value="GO_Central"/>
</dbReference>
<dbReference type="eggNOG" id="KOG1769">
    <property type="taxonomic scope" value="Eukaryota"/>
</dbReference>
<feature type="compositionally biased region" description="Basic and acidic residues" evidence="1">
    <location>
        <begin position="1"/>
        <end position="18"/>
    </location>
</feature>
<evidence type="ECO:0000259" key="2">
    <source>
        <dbReference type="PROSITE" id="PS50053"/>
    </source>
</evidence>
<dbReference type="InterPro" id="IPR029071">
    <property type="entry name" value="Ubiquitin-like_domsf"/>
</dbReference>
<evidence type="ECO:0000313" key="4">
    <source>
        <dbReference type="Proteomes" id="UP000001064"/>
    </source>
</evidence>
<dbReference type="GO" id="GO:0044389">
    <property type="term" value="F:ubiquitin-like protein ligase binding"/>
    <property type="evidence" value="ECO:0000318"/>
    <property type="project" value="GO_Central"/>
</dbReference>
<dbReference type="KEGG" id="dpp:DICPUDRAFT_25145"/>
<dbReference type="SUPFAM" id="SSF54236">
    <property type="entry name" value="Ubiquitin-like"/>
    <property type="match status" value="1"/>
</dbReference>
<dbReference type="RefSeq" id="XP_003283044.1">
    <property type="nucleotide sequence ID" value="XM_003282996.1"/>
</dbReference>
<dbReference type="InterPro" id="IPR022617">
    <property type="entry name" value="Rad60/SUMO-like_dom"/>
</dbReference>
<dbReference type="InParanoid" id="F0Z6I7"/>
<dbReference type="InterPro" id="IPR000626">
    <property type="entry name" value="Ubiquitin-like_dom"/>
</dbReference>
<organism evidence="3 4">
    <name type="scientific">Dictyostelium purpureum</name>
    <name type="common">Slime mold</name>
    <dbReference type="NCBI Taxonomy" id="5786"/>
    <lineage>
        <taxon>Eukaryota</taxon>
        <taxon>Amoebozoa</taxon>
        <taxon>Evosea</taxon>
        <taxon>Eumycetozoa</taxon>
        <taxon>Dictyostelia</taxon>
        <taxon>Dictyosteliales</taxon>
        <taxon>Dictyosteliaceae</taxon>
        <taxon>Dictyostelium</taxon>
    </lineage>
</organism>
<sequence length="100" mass="11224">MSDIHAKEEPGTEVKPEGASDQINVRVLNQQNQETFFKIKKTTKLGKLMETYCQRNGLKRENVRFKYDGQGINENSTPSDIELEDGGIIDVFLAQTGGSF</sequence>
<dbReference type="Gene3D" id="3.10.20.90">
    <property type="entry name" value="Phosphatidylinositol 3-kinase Catalytic Subunit, Chain A, domain 1"/>
    <property type="match status" value="1"/>
</dbReference>
<dbReference type="OrthoDB" id="442921at2759"/>
<evidence type="ECO:0000313" key="3">
    <source>
        <dbReference type="EMBL" id="EGC40497.1"/>
    </source>
</evidence>
<protein>
    <recommendedName>
        <fullName evidence="2">Ubiquitin-like domain-containing protein</fullName>
    </recommendedName>
</protein>
<dbReference type="PANTHER" id="PTHR10562">
    <property type="entry name" value="SMALL UBIQUITIN-RELATED MODIFIER"/>
    <property type="match status" value="1"/>
</dbReference>
<reference evidence="4" key="1">
    <citation type="journal article" date="2011" name="Genome Biol.">
        <title>Comparative genomics of the social amoebae Dictyostelium discoideum and Dictyostelium purpureum.</title>
        <authorList>
            <consortium name="US DOE Joint Genome Institute (JGI-PGF)"/>
            <person name="Sucgang R."/>
            <person name="Kuo A."/>
            <person name="Tian X."/>
            <person name="Salerno W."/>
            <person name="Parikh A."/>
            <person name="Feasley C.L."/>
            <person name="Dalin E."/>
            <person name="Tu H."/>
            <person name="Huang E."/>
            <person name="Barry K."/>
            <person name="Lindquist E."/>
            <person name="Shapiro H."/>
            <person name="Bruce D."/>
            <person name="Schmutz J."/>
            <person name="Salamov A."/>
            <person name="Fey P."/>
            <person name="Gaudet P."/>
            <person name="Anjard C."/>
            <person name="Babu M.M."/>
            <person name="Basu S."/>
            <person name="Bushmanova Y."/>
            <person name="van der Wel H."/>
            <person name="Katoh-Kurasawa M."/>
            <person name="Dinh C."/>
            <person name="Coutinho P.M."/>
            <person name="Saito T."/>
            <person name="Elias M."/>
            <person name="Schaap P."/>
            <person name="Kay R.R."/>
            <person name="Henrissat B."/>
            <person name="Eichinger L."/>
            <person name="Rivero F."/>
            <person name="Putnam N.H."/>
            <person name="West C.M."/>
            <person name="Loomis W.F."/>
            <person name="Chisholm R.L."/>
            <person name="Shaulsky G."/>
            <person name="Strassmann J.E."/>
            <person name="Queller D.C."/>
            <person name="Kuspa A."/>
            <person name="Grigoriev I.V."/>
        </authorList>
    </citation>
    <scope>NUCLEOTIDE SEQUENCE [LARGE SCALE GENOMIC DNA]</scope>
    <source>
        <strain evidence="4">QSDP1</strain>
    </source>
</reference>
<dbReference type="GeneID" id="10503427"/>
<dbReference type="AlphaFoldDB" id="F0Z6I7"/>
<dbReference type="GO" id="GO:0016925">
    <property type="term" value="P:protein sumoylation"/>
    <property type="evidence" value="ECO:0000318"/>
    <property type="project" value="GO_Central"/>
</dbReference>
<dbReference type="STRING" id="5786.F0Z6I7"/>